<organism evidence="1 2">
    <name type="scientific">Myroides odoratus</name>
    <name type="common">Flavobacterium odoratum</name>
    <dbReference type="NCBI Taxonomy" id="256"/>
    <lineage>
        <taxon>Bacteria</taxon>
        <taxon>Pseudomonadati</taxon>
        <taxon>Bacteroidota</taxon>
        <taxon>Flavobacteriia</taxon>
        <taxon>Flavobacteriales</taxon>
        <taxon>Flavobacteriaceae</taxon>
        <taxon>Myroides</taxon>
    </lineage>
</organism>
<sequence length="75" mass="8577">MKFSTVFFSGLFVIGLTSCGSKQNSVQGFAYEEDYKAQIEVYQDSVNPQIYYQTDRKQVFVPEGTVFNIKKSDTK</sequence>
<protein>
    <submittedName>
        <fullName evidence="1">Uncharacterized protein</fullName>
    </submittedName>
</protein>
<reference evidence="1 2" key="1">
    <citation type="submission" date="2018-06" db="EMBL/GenBank/DDBJ databases">
        <authorList>
            <consortium name="Pathogen Informatics"/>
            <person name="Doyle S."/>
        </authorList>
    </citation>
    <scope>NUCLEOTIDE SEQUENCE [LARGE SCALE GENOMIC DNA]</scope>
    <source>
        <strain evidence="1 2">NCTC11179</strain>
    </source>
</reference>
<dbReference type="RefSeq" id="WP_115092702.1">
    <property type="nucleotide sequence ID" value="NZ_CP068107.1"/>
</dbReference>
<dbReference type="Proteomes" id="UP000255024">
    <property type="component" value="Unassembled WGS sequence"/>
</dbReference>
<proteinExistence type="predicted"/>
<dbReference type="EMBL" id="UGQL01000002">
    <property type="protein sequence ID" value="STZ70153.1"/>
    <property type="molecule type" value="Genomic_DNA"/>
</dbReference>
<keyword evidence="2" id="KW-1185">Reference proteome</keyword>
<dbReference type="AlphaFoldDB" id="A0A378U7G4"/>
<gene>
    <name evidence="1" type="ORF">NCTC11179_03686</name>
</gene>
<accession>A0A378U7G4</accession>
<evidence type="ECO:0000313" key="1">
    <source>
        <dbReference type="EMBL" id="STZ70153.1"/>
    </source>
</evidence>
<dbReference type="PROSITE" id="PS51257">
    <property type="entry name" value="PROKAR_LIPOPROTEIN"/>
    <property type="match status" value="1"/>
</dbReference>
<evidence type="ECO:0000313" key="2">
    <source>
        <dbReference type="Proteomes" id="UP000255024"/>
    </source>
</evidence>
<name>A0A378U7G4_MYROD</name>